<proteinExistence type="inferred from homology"/>
<dbReference type="RefSeq" id="WP_354599645.1">
    <property type="nucleotide sequence ID" value="NZ_JBEWZI010000002.1"/>
</dbReference>
<evidence type="ECO:0000313" key="4">
    <source>
        <dbReference type="EMBL" id="MET7013192.1"/>
    </source>
</evidence>
<dbReference type="Pfam" id="PF04379">
    <property type="entry name" value="DUF525"/>
    <property type="match status" value="1"/>
</dbReference>
<dbReference type="SUPFAM" id="SSF110069">
    <property type="entry name" value="ApaG-like"/>
    <property type="match status" value="1"/>
</dbReference>
<dbReference type="PROSITE" id="PS51087">
    <property type="entry name" value="APAG"/>
    <property type="match status" value="1"/>
</dbReference>
<evidence type="ECO:0000256" key="2">
    <source>
        <dbReference type="HAMAP-Rule" id="MF_00791"/>
    </source>
</evidence>
<organism evidence="4 5">
    <name type="scientific">Uliginosibacterium flavum</name>
    <dbReference type="NCBI Taxonomy" id="1396831"/>
    <lineage>
        <taxon>Bacteria</taxon>
        <taxon>Pseudomonadati</taxon>
        <taxon>Pseudomonadota</taxon>
        <taxon>Betaproteobacteria</taxon>
        <taxon>Rhodocyclales</taxon>
        <taxon>Zoogloeaceae</taxon>
        <taxon>Uliginosibacterium</taxon>
    </lineage>
</organism>
<dbReference type="Gene3D" id="2.60.40.1470">
    <property type="entry name" value="ApaG domain"/>
    <property type="match status" value="1"/>
</dbReference>
<dbReference type="PANTHER" id="PTHR14289:SF16">
    <property type="entry name" value="POLYMERASE DELTA-INTERACTING PROTEIN 2"/>
    <property type="match status" value="1"/>
</dbReference>
<evidence type="ECO:0000313" key="5">
    <source>
        <dbReference type="Proteomes" id="UP001549691"/>
    </source>
</evidence>
<evidence type="ECO:0000259" key="3">
    <source>
        <dbReference type="PROSITE" id="PS51087"/>
    </source>
</evidence>
<name>A0ABV2TGY6_9RHOO</name>
<sequence>MNEPKPPRAIKVDAIARYVPEQSAPDEKRHVFAYQITITNIGTQAAKLLGRHWYITDGNGDLDEVQGEGVVGEQPLLAPGESFEYTSGCALATPFGSMRGSYLFRDAEGVEFETDIPEFFLVGPRVLH</sequence>
<evidence type="ECO:0000256" key="1">
    <source>
        <dbReference type="ARBA" id="ARBA00017693"/>
    </source>
</evidence>
<protein>
    <recommendedName>
        <fullName evidence="1 2">Protein ApaG</fullName>
    </recommendedName>
</protein>
<dbReference type="EMBL" id="JBEWZI010000002">
    <property type="protein sequence ID" value="MET7013192.1"/>
    <property type="molecule type" value="Genomic_DNA"/>
</dbReference>
<dbReference type="NCBIfam" id="NF003967">
    <property type="entry name" value="PRK05461.1"/>
    <property type="match status" value="1"/>
</dbReference>
<dbReference type="InterPro" id="IPR036767">
    <property type="entry name" value="ApaG_sf"/>
</dbReference>
<dbReference type="Proteomes" id="UP001549691">
    <property type="component" value="Unassembled WGS sequence"/>
</dbReference>
<comment type="caution">
    <text evidence="4">The sequence shown here is derived from an EMBL/GenBank/DDBJ whole genome shotgun (WGS) entry which is preliminary data.</text>
</comment>
<keyword evidence="5" id="KW-1185">Reference proteome</keyword>
<dbReference type="HAMAP" id="MF_00791">
    <property type="entry name" value="ApaG"/>
    <property type="match status" value="1"/>
</dbReference>
<reference evidence="4 5" key="1">
    <citation type="submission" date="2024-07" db="EMBL/GenBank/DDBJ databases">
        <title>Uliginosibacterium flavum JJ3220;KACC:17644.</title>
        <authorList>
            <person name="Kim M.K."/>
        </authorList>
    </citation>
    <scope>NUCLEOTIDE SEQUENCE [LARGE SCALE GENOMIC DNA]</scope>
    <source>
        <strain evidence="4 5">KACC:17644</strain>
    </source>
</reference>
<dbReference type="InterPro" id="IPR023065">
    <property type="entry name" value="Uncharacterised_ApaG"/>
</dbReference>
<accession>A0ABV2TGY6</accession>
<dbReference type="PANTHER" id="PTHR14289">
    <property type="entry name" value="F-BOX ONLY PROTEIN 3"/>
    <property type="match status" value="1"/>
</dbReference>
<feature type="domain" description="ApaG" evidence="3">
    <location>
        <begin position="4"/>
        <end position="128"/>
    </location>
</feature>
<dbReference type="InterPro" id="IPR007474">
    <property type="entry name" value="ApaG_domain"/>
</dbReference>
<gene>
    <name evidence="2 4" type="primary">apaG</name>
    <name evidence="4" type="ORF">ABXR19_03255</name>
</gene>